<dbReference type="CDD" id="cd01015">
    <property type="entry name" value="CSHase"/>
    <property type="match status" value="1"/>
</dbReference>
<protein>
    <submittedName>
        <fullName evidence="4">Mll4498 protein</fullName>
    </submittedName>
</protein>
<gene>
    <name evidence="4" type="ordered locus">mll4498</name>
</gene>
<dbReference type="InterPro" id="IPR050272">
    <property type="entry name" value="Isochorismatase-like_hydrls"/>
</dbReference>
<dbReference type="SUPFAM" id="SSF52499">
    <property type="entry name" value="Isochorismatase-like hydrolases"/>
    <property type="match status" value="1"/>
</dbReference>
<evidence type="ECO:0000259" key="3">
    <source>
        <dbReference type="Pfam" id="PF00857"/>
    </source>
</evidence>
<feature type="region of interest" description="Disordered" evidence="2">
    <location>
        <begin position="1"/>
        <end position="34"/>
    </location>
</feature>
<dbReference type="GO" id="GO:0016787">
    <property type="term" value="F:hydrolase activity"/>
    <property type="evidence" value="ECO:0007669"/>
    <property type="project" value="UniProtKB-KW"/>
</dbReference>
<dbReference type="Gene3D" id="3.40.50.850">
    <property type="entry name" value="Isochorismatase-like"/>
    <property type="match status" value="1"/>
</dbReference>
<evidence type="ECO:0000256" key="1">
    <source>
        <dbReference type="ARBA" id="ARBA00022801"/>
    </source>
</evidence>
<feature type="domain" description="Isochorismatase-like" evidence="3">
    <location>
        <begin position="45"/>
        <end position="222"/>
    </location>
</feature>
<dbReference type="Pfam" id="PF00857">
    <property type="entry name" value="Isochorismatase"/>
    <property type="match status" value="1"/>
</dbReference>
<reference evidence="4 5" key="1">
    <citation type="journal article" date="2000" name="DNA Res.">
        <title>Complete genome structure of the nitrogen-fixing symbiotic bacterium Mesorhizobium loti.</title>
        <authorList>
            <person name="Kaneko T."/>
            <person name="Nakamura Y."/>
            <person name="Sato S."/>
            <person name="Asamizu E."/>
            <person name="Kato T."/>
            <person name="Sasamoto S."/>
            <person name="Watanabe A."/>
            <person name="Idesawa K."/>
            <person name="Ishikawa A."/>
            <person name="Kawashima K."/>
            <person name="Kimura T."/>
            <person name="Kishida Y."/>
            <person name="Kiyokawa C."/>
            <person name="Kohara M."/>
            <person name="Matsumoto M."/>
            <person name="Matsuno A."/>
            <person name="Mochizuki Y."/>
            <person name="Nakayama S."/>
            <person name="Nakazaki N."/>
            <person name="Shimpo S."/>
            <person name="Sugimoto M."/>
            <person name="Takeuchi C."/>
            <person name="Yamada M."/>
            <person name="Tabata S."/>
        </authorList>
    </citation>
    <scope>NUCLEOTIDE SEQUENCE [LARGE SCALE GENOMIC DNA]</scope>
    <source>
        <strain evidence="5">LMG 29417 / CECT 9101 / MAFF 303099</strain>
    </source>
</reference>
<evidence type="ECO:0000313" key="5">
    <source>
        <dbReference type="Proteomes" id="UP000000552"/>
    </source>
</evidence>
<name>Q98DX9_RHILO</name>
<dbReference type="eggNOG" id="COG1335">
    <property type="taxonomic scope" value="Bacteria"/>
</dbReference>
<accession>Q98DX9</accession>
<dbReference type="InterPro" id="IPR000868">
    <property type="entry name" value="Isochorismatase-like_dom"/>
</dbReference>
<dbReference type="KEGG" id="mlo:mll4498"/>
<organism evidence="4 5">
    <name type="scientific">Mesorhizobium japonicum (strain LMG 29417 / CECT 9101 / MAFF 303099)</name>
    <name type="common">Mesorhizobium loti (strain MAFF 303099)</name>
    <dbReference type="NCBI Taxonomy" id="266835"/>
    <lineage>
        <taxon>Bacteria</taxon>
        <taxon>Pseudomonadati</taxon>
        <taxon>Pseudomonadota</taxon>
        <taxon>Alphaproteobacteria</taxon>
        <taxon>Hyphomicrobiales</taxon>
        <taxon>Phyllobacteriaceae</taxon>
        <taxon>Mesorhizobium</taxon>
    </lineage>
</organism>
<dbReference type="InterPro" id="IPR036380">
    <property type="entry name" value="Isochorismatase-like_sf"/>
</dbReference>
<dbReference type="Proteomes" id="UP000000552">
    <property type="component" value="Chromosome"/>
</dbReference>
<proteinExistence type="predicted"/>
<evidence type="ECO:0000313" key="4">
    <source>
        <dbReference type="EMBL" id="BAB51141.1"/>
    </source>
</evidence>
<evidence type="ECO:0000256" key="2">
    <source>
        <dbReference type="SAM" id="MobiDB-lite"/>
    </source>
</evidence>
<dbReference type="EMBL" id="BA000012">
    <property type="protein sequence ID" value="BAB51141.1"/>
    <property type="molecule type" value="Genomic_DNA"/>
</dbReference>
<keyword evidence="1" id="KW-0378">Hydrolase</keyword>
<sequence>MDDEGGEAPANHHRLRRCAHRNDADRKPRPHRMKTPLSIKRGTVAAVFIDLQEEHRQDKRYLVEGFAGILANVQRLQEAARANHVPLQHWAYIVDLDKQDRPFHPLGADGKSAFSDKSDPLTEICHEVAPARDEALLVKAEASAFRSGPAADQLKAAGIEWLVVAGVWTEACIDATVKDAVARGFRVLLVKDACGSGSAAMHQTGILNLANRLYGGAVTDTDGACRLLAGETVTAWQVEGSVPLRFTFDNAAALYAEL</sequence>
<dbReference type="PANTHER" id="PTHR43540:SF1">
    <property type="entry name" value="ISOCHORISMATASE HYDROLASE"/>
    <property type="match status" value="1"/>
</dbReference>
<dbReference type="PANTHER" id="PTHR43540">
    <property type="entry name" value="PEROXYUREIDOACRYLATE/UREIDOACRYLATE AMIDOHYDROLASE-RELATED"/>
    <property type="match status" value="1"/>
</dbReference>
<dbReference type="AlphaFoldDB" id="Q98DX9"/>
<dbReference type="HOGENOM" id="CLU_068979_8_4_5"/>